<name>A0A645FVN2_9ZZZZ</name>
<sequence>MQFGISFPHHINQCGDKAVHKRFMHTQEGVAVTYCPSQDTADHVAGLGIRRQLSVGNGKSDGTQVVGNDPHGNIFFGIFAIPSVADLSNLLDDRLKQVGVVVRQLTLYRHTKPLETHPGVDYFCRKRLQRTVRLAVILHEYKVPYFDHLRVALVYKL</sequence>
<reference evidence="1" key="1">
    <citation type="submission" date="2019-08" db="EMBL/GenBank/DDBJ databases">
        <authorList>
            <person name="Kucharzyk K."/>
            <person name="Murdoch R.W."/>
            <person name="Higgins S."/>
            <person name="Loffler F."/>
        </authorList>
    </citation>
    <scope>NUCLEOTIDE SEQUENCE</scope>
</reference>
<dbReference type="AlphaFoldDB" id="A0A645FVN2"/>
<organism evidence="1">
    <name type="scientific">bioreactor metagenome</name>
    <dbReference type="NCBI Taxonomy" id="1076179"/>
    <lineage>
        <taxon>unclassified sequences</taxon>
        <taxon>metagenomes</taxon>
        <taxon>ecological metagenomes</taxon>
    </lineage>
</organism>
<dbReference type="AntiFam" id="ANF00074">
    <property type="entry name" value="Shadow ORF (opposite alaS)"/>
</dbReference>
<protein>
    <submittedName>
        <fullName evidence="1">Uncharacterized protein</fullName>
    </submittedName>
</protein>
<evidence type="ECO:0000313" key="1">
    <source>
        <dbReference type="EMBL" id="MPN17760.1"/>
    </source>
</evidence>
<dbReference type="EMBL" id="VSSQ01064956">
    <property type="protein sequence ID" value="MPN17760.1"/>
    <property type="molecule type" value="Genomic_DNA"/>
</dbReference>
<comment type="caution">
    <text evidence="1">The sequence shown here is derived from an EMBL/GenBank/DDBJ whole genome shotgun (WGS) entry which is preliminary data.</text>
</comment>
<accession>A0A645FVN2</accession>
<gene>
    <name evidence="1" type="ORF">SDC9_165115</name>
</gene>
<proteinExistence type="predicted"/>